<keyword evidence="7" id="KW-0808">Transferase</keyword>
<dbReference type="Gene3D" id="3.40.50.150">
    <property type="entry name" value="Vaccinia Virus protein VP39"/>
    <property type="match status" value="1"/>
</dbReference>
<keyword evidence="5" id="KW-0963">Cytoplasm</keyword>
<evidence type="ECO:0000256" key="2">
    <source>
        <dbReference type="ARBA" id="ARBA00005369"/>
    </source>
</evidence>
<evidence type="ECO:0000256" key="7">
    <source>
        <dbReference type="ARBA" id="ARBA00022679"/>
    </source>
</evidence>
<evidence type="ECO:0000256" key="1">
    <source>
        <dbReference type="ARBA" id="ARBA00004496"/>
    </source>
</evidence>
<name>A0A917NGK9_9PROT</name>
<proteinExistence type="inferred from homology"/>
<dbReference type="EMBL" id="BMKW01000001">
    <property type="protein sequence ID" value="GGI98796.1"/>
    <property type="molecule type" value="Genomic_DNA"/>
</dbReference>
<dbReference type="SUPFAM" id="SSF53335">
    <property type="entry name" value="S-adenosyl-L-methionine-dependent methyltransferases"/>
    <property type="match status" value="1"/>
</dbReference>
<dbReference type="Proteomes" id="UP000661507">
    <property type="component" value="Unassembled WGS sequence"/>
</dbReference>
<dbReference type="CDD" id="cd02440">
    <property type="entry name" value="AdoMet_MTases"/>
    <property type="match status" value="1"/>
</dbReference>
<reference evidence="12" key="1">
    <citation type="journal article" date="2014" name="Int. J. Syst. Evol. Microbiol.">
        <title>Complete genome sequence of Corynebacterium casei LMG S-19264T (=DSM 44701T), isolated from a smear-ripened cheese.</title>
        <authorList>
            <consortium name="US DOE Joint Genome Institute (JGI-PGF)"/>
            <person name="Walter F."/>
            <person name="Albersmeier A."/>
            <person name="Kalinowski J."/>
            <person name="Ruckert C."/>
        </authorList>
    </citation>
    <scope>NUCLEOTIDE SEQUENCE</scope>
    <source>
        <strain evidence="12">CGMCC 1.3617</strain>
    </source>
</reference>
<protein>
    <recommendedName>
        <fullName evidence="4">Protein-L-isoaspartate O-methyltransferase</fullName>
        <ecNumber evidence="3">2.1.1.77</ecNumber>
    </recommendedName>
    <alternativeName>
        <fullName evidence="11">L-isoaspartyl protein carboxyl methyltransferase</fullName>
    </alternativeName>
    <alternativeName>
        <fullName evidence="9">Protein L-isoaspartyl methyltransferase</fullName>
    </alternativeName>
    <alternativeName>
        <fullName evidence="10">Protein-beta-aspartate methyltransferase</fullName>
    </alternativeName>
</protein>
<dbReference type="InterPro" id="IPR029063">
    <property type="entry name" value="SAM-dependent_MTases_sf"/>
</dbReference>
<dbReference type="InterPro" id="IPR000682">
    <property type="entry name" value="PCMT"/>
</dbReference>
<evidence type="ECO:0000313" key="12">
    <source>
        <dbReference type="EMBL" id="GGI98796.1"/>
    </source>
</evidence>
<keyword evidence="13" id="KW-1185">Reference proteome</keyword>
<evidence type="ECO:0000256" key="11">
    <source>
        <dbReference type="ARBA" id="ARBA00031350"/>
    </source>
</evidence>
<dbReference type="GO" id="GO:0004719">
    <property type="term" value="F:protein-L-isoaspartate (D-aspartate) O-methyltransferase activity"/>
    <property type="evidence" value="ECO:0007669"/>
    <property type="project" value="UniProtKB-EC"/>
</dbReference>
<sequence length="286" mass="30181">MAKDGDARSARLRHFFAAVTAHRAGASGAVRRAFAAVPREVFAGPGPWQIPVYGASGRAYVQTPDDDPAYLYQDNLVALDVSKGLNIGEPVLHARCLEALALRPGEAVLHIGAGSGYYTAILAHLVGEGGSVTAYEIEPALAARATENLRAMPWVRVVASSGAVEGLPPADAIYVSAGLAQPSWGWLEALRPDGRLIFPLQPEGGYGGMLLVRKPRQGGLAWPARFIQRAAFVGCRTDLPGGADAGLAAAFDDGGWEAVRALRLDPVRDASCWFAGDGWWLSTEPA</sequence>
<comment type="subcellular location">
    <subcellularLocation>
        <location evidence="1">Cytoplasm</location>
    </subcellularLocation>
</comment>
<dbReference type="AlphaFoldDB" id="A0A917NGK9"/>
<organism evidence="12 13">
    <name type="scientific">Neoroseomonas lacus</name>
    <dbReference type="NCBI Taxonomy" id="287609"/>
    <lineage>
        <taxon>Bacteria</taxon>
        <taxon>Pseudomonadati</taxon>
        <taxon>Pseudomonadota</taxon>
        <taxon>Alphaproteobacteria</taxon>
        <taxon>Acetobacterales</taxon>
        <taxon>Acetobacteraceae</taxon>
        <taxon>Neoroseomonas</taxon>
    </lineage>
</organism>
<keyword evidence="6" id="KW-0489">Methyltransferase</keyword>
<evidence type="ECO:0000256" key="10">
    <source>
        <dbReference type="ARBA" id="ARBA00031323"/>
    </source>
</evidence>
<accession>A0A917NGK9</accession>
<evidence type="ECO:0000256" key="3">
    <source>
        <dbReference type="ARBA" id="ARBA00011890"/>
    </source>
</evidence>
<dbReference type="GO" id="GO:0005737">
    <property type="term" value="C:cytoplasm"/>
    <property type="evidence" value="ECO:0007669"/>
    <property type="project" value="UniProtKB-SubCell"/>
</dbReference>
<evidence type="ECO:0000256" key="8">
    <source>
        <dbReference type="ARBA" id="ARBA00022691"/>
    </source>
</evidence>
<evidence type="ECO:0000256" key="4">
    <source>
        <dbReference type="ARBA" id="ARBA00013346"/>
    </source>
</evidence>
<comment type="caution">
    <text evidence="12">The sequence shown here is derived from an EMBL/GenBank/DDBJ whole genome shotgun (WGS) entry which is preliminary data.</text>
</comment>
<evidence type="ECO:0000256" key="5">
    <source>
        <dbReference type="ARBA" id="ARBA00022490"/>
    </source>
</evidence>
<dbReference type="EC" id="2.1.1.77" evidence="3"/>
<evidence type="ECO:0000256" key="6">
    <source>
        <dbReference type="ARBA" id="ARBA00022603"/>
    </source>
</evidence>
<dbReference type="PANTHER" id="PTHR11579:SF0">
    <property type="entry name" value="PROTEIN-L-ISOASPARTATE(D-ASPARTATE) O-METHYLTRANSFERASE"/>
    <property type="match status" value="1"/>
</dbReference>
<evidence type="ECO:0000256" key="9">
    <source>
        <dbReference type="ARBA" id="ARBA00030757"/>
    </source>
</evidence>
<dbReference type="PANTHER" id="PTHR11579">
    <property type="entry name" value="PROTEIN-L-ISOASPARTATE O-METHYLTRANSFERASE"/>
    <property type="match status" value="1"/>
</dbReference>
<dbReference type="GO" id="GO:0032259">
    <property type="term" value="P:methylation"/>
    <property type="evidence" value="ECO:0007669"/>
    <property type="project" value="UniProtKB-KW"/>
</dbReference>
<dbReference type="RefSeq" id="WP_188965044.1">
    <property type="nucleotide sequence ID" value="NZ_BMKW01000001.1"/>
</dbReference>
<keyword evidence="8" id="KW-0949">S-adenosyl-L-methionine</keyword>
<evidence type="ECO:0000313" key="13">
    <source>
        <dbReference type="Proteomes" id="UP000661507"/>
    </source>
</evidence>
<gene>
    <name evidence="12" type="ORF">GCM10011320_01970</name>
</gene>
<comment type="similarity">
    <text evidence="2">Belongs to the methyltransferase superfamily. L-isoaspartyl/D-aspartyl protein methyltransferase family.</text>
</comment>
<reference evidence="12" key="2">
    <citation type="submission" date="2020-09" db="EMBL/GenBank/DDBJ databases">
        <authorList>
            <person name="Sun Q."/>
            <person name="Zhou Y."/>
        </authorList>
    </citation>
    <scope>NUCLEOTIDE SEQUENCE</scope>
    <source>
        <strain evidence="12">CGMCC 1.3617</strain>
    </source>
</reference>
<dbReference type="Pfam" id="PF01135">
    <property type="entry name" value="PCMT"/>
    <property type="match status" value="1"/>
</dbReference>